<dbReference type="Pfam" id="PF00440">
    <property type="entry name" value="TetR_N"/>
    <property type="match status" value="1"/>
</dbReference>
<dbReference type="InterPro" id="IPR001647">
    <property type="entry name" value="HTH_TetR"/>
</dbReference>
<sequence>MVRKTKEEAAATRLQLLDAAERLFSEKGVSHTSLHEIALAAGLTRGAIYWHFEDKGDLLKAMWERVALPIHDAICSSNTNKLDPLTLIRSKVCWMADHIEEDPRIFALMNIVMLRCEFTDETRSARDHFLHERETCQRHLLADFDTAIATGALPPHTNAEHAMQGIFGLVDGICFHWLIQPQAFCIRQVTHSSVDCFLAGLQRSR</sequence>
<dbReference type="PRINTS" id="PR00455">
    <property type="entry name" value="HTHTETR"/>
</dbReference>
<dbReference type="InterPro" id="IPR009057">
    <property type="entry name" value="Homeodomain-like_sf"/>
</dbReference>
<evidence type="ECO:0000256" key="4">
    <source>
        <dbReference type="ARBA" id="ARBA00023163"/>
    </source>
</evidence>
<organism evidence="8 9">
    <name type="scientific">Candidatus Dactylopiibacterium carminicum</name>
    <dbReference type="NCBI Taxonomy" id="857335"/>
    <lineage>
        <taxon>Bacteria</taxon>
        <taxon>Pseudomonadati</taxon>
        <taxon>Pseudomonadota</taxon>
        <taxon>Betaproteobacteria</taxon>
        <taxon>Rhodocyclales</taxon>
        <taxon>Rhodocyclaceae</taxon>
        <taxon>Candidatus Dactylopiibacterium</taxon>
    </lineage>
</organism>
<evidence type="ECO:0000256" key="5">
    <source>
        <dbReference type="PROSITE-ProRule" id="PRU00335"/>
    </source>
</evidence>
<comment type="caution">
    <text evidence="8">The sequence shown here is derived from an EMBL/GenBank/DDBJ whole genome shotgun (WGS) entry which is preliminary data.</text>
</comment>
<dbReference type="InterPro" id="IPR023772">
    <property type="entry name" value="DNA-bd_HTH_TetR-type_CS"/>
</dbReference>
<dbReference type="PANTHER" id="PTHR30055:SF240">
    <property type="entry name" value="HTH-TYPE TRANSCRIPTIONAL REGULATOR ACRR"/>
    <property type="match status" value="1"/>
</dbReference>
<reference evidence="8 9" key="2">
    <citation type="submission" date="2017-07" db="EMBL/GenBank/DDBJ databases">
        <title>Candidatus Dactylopiibacterium carminicum, a nitrogen-fixing symbiont of the cochineal insect Dactylopius coccus and Dactylopius opuntiae (Hemiptera: Coccoidea: Dactylopiidae).</title>
        <authorList>
            <person name="Vera A."/>
        </authorList>
    </citation>
    <scope>NUCLEOTIDE SEQUENCE [LARGE SCALE GENOMIC DNA]</scope>
    <source>
        <strain evidence="8 9">NFDCM</strain>
    </source>
</reference>
<evidence type="ECO:0000256" key="1">
    <source>
        <dbReference type="ARBA" id="ARBA00022491"/>
    </source>
</evidence>
<dbReference type="SUPFAM" id="SSF46689">
    <property type="entry name" value="Homeodomain-like"/>
    <property type="match status" value="1"/>
</dbReference>
<evidence type="ECO:0000256" key="3">
    <source>
        <dbReference type="ARBA" id="ARBA00023125"/>
    </source>
</evidence>
<dbReference type="EMBL" id="MDUX01000014">
    <property type="protein sequence ID" value="KAF7599779.1"/>
    <property type="molecule type" value="Genomic_DNA"/>
</dbReference>
<dbReference type="Proteomes" id="UP000216107">
    <property type="component" value="Unassembled WGS sequence"/>
</dbReference>
<dbReference type="Gene3D" id="1.10.357.10">
    <property type="entry name" value="Tetracycline Repressor, domain 2"/>
    <property type="match status" value="1"/>
</dbReference>
<dbReference type="Pfam" id="PF08361">
    <property type="entry name" value="TetR_C_2"/>
    <property type="match status" value="1"/>
</dbReference>
<reference evidence="7 10" key="1">
    <citation type="submission" date="2016-08" db="EMBL/GenBank/DDBJ databases">
        <title>Candidatus Dactylopiibacterium carminicum genome sequence.</title>
        <authorList>
            <person name="Ramirez-Puebla S.T."/>
            <person name="Ormeno-Orrillo E."/>
            <person name="Vera-Ponce De Leon A."/>
            <person name="Luis L."/>
            <person name="Sanchez-Flores A."/>
            <person name="Monica R."/>
            <person name="Martinez-Romero E."/>
        </authorList>
    </citation>
    <scope>NUCLEOTIDE SEQUENCE [LARGE SCALE GENOMIC DNA]</scope>
    <source>
        <strain evidence="7">END1</strain>
    </source>
</reference>
<gene>
    <name evidence="7" type="ORF">BGI27_06170</name>
    <name evidence="8" type="ORF">CGU29_06610</name>
</gene>
<keyword evidence="2" id="KW-0805">Transcription regulation</keyword>
<dbReference type="InterPro" id="IPR050109">
    <property type="entry name" value="HTH-type_TetR-like_transc_reg"/>
</dbReference>
<keyword evidence="1" id="KW-0678">Repressor</keyword>
<evidence type="ECO:0000256" key="2">
    <source>
        <dbReference type="ARBA" id="ARBA00023015"/>
    </source>
</evidence>
<evidence type="ECO:0000313" key="7">
    <source>
        <dbReference type="EMBL" id="KAF7599779.1"/>
    </source>
</evidence>
<accession>A0A272EUG3</accession>
<dbReference type="InterPro" id="IPR013572">
    <property type="entry name" value="Tscrpt_reg_MAATS_C"/>
</dbReference>
<dbReference type="OrthoDB" id="5816932at2"/>
<dbReference type="PROSITE" id="PS50977">
    <property type="entry name" value="HTH_TETR_2"/>
    <property type="match status" value="1"/>
</dbReference>
<dbReference type="Proteomes" id="UP000623509">
    <property type="component" value="Unassembled WGS sequence"/>
</dbReference>
<evidence type="ECO:0000313" key="10">
    <source>
        <dbReference type="Proteomes" id="UP000623509"/>
    </source>
</evidence>
<keyword evidence="4" id="KW-0804">Transcription</keyword>
<dbReference type="GO" id="GO:0003700">
    <property type="term" value="F:DNA-binding transcription factor activity"/>
    <property type="evidence" value="ECO:0007669"/>
    <property type="project" value="TreeGrafter"/>
</dbReference>
<keyword evidence="3 5" id="KW-0238">DNA-binding</keyword>
<dbReference type="RefSeq" id="WP_095524032.1">
    <property type="nucleotide sequence ID" value="NZ_MDUX01000014.1"/>
</dbReference>
<feature type="DNA-binding region" description="H-T-H motif" evidence="5">
    <location>
        <begin position="33"/>
        <end position="52"/>
    </location>
</feature>
<evidence type="ECO:0000313" key="8">
    <source>
        <dbReference type="EMBL" id="PAS93733.1"/>
    </source>
</evidence>
<evidence type="ECO:0000313" key="9">
    <source>
        <dbReference type="Proteomes" id="UP000216107"/>
    </source>
</evidence>
<evidence type="ECO:0000259" key="6">
    <source>
        <dbReference type="PROSITE" id="PS50977"/>
    </source>
</evidence>
<dbReference type="GO" id="GO:0000976">
    <property type="term" value="F:transcription cis-regulatory region binding"/>
    <property type="evidence" value="ECO:0007669"/>
    <property type="project" value="TreeGrafter"/>
</dbReference>
<dbReference type="AlphaFoldDB" id="A0A272EUG3"/>
<dbReference type="PROSITE" id="PS01081">
    <property type="entry name" value="HTH_TETR_1"/>
    <property type="match status" value="1"/>
</dbReference>
<name>A0A272EUG3_9RHOO</name>
<keyword evidence="10" id="KW-1185">Reference proteome</keyword>
<protein>
    <recommendedName>
        <fullName evidence="6">HTH tetR-type domain-containing protein</fullName>
    </recommendedName>
</protein>
<dbReference type="SUPFAM" id="SSF48498">
    <property type="entry name" value="Tetracyclin repressor-like, C-terminal domain"/>
    <property type="match status" value="1"/>
</dbReference>
<dbReference type="InterPro" id="IPR036271">
    <property type="entry name" value="Tet_transcr_reg_TetR-rel_C_sf"/>
</dbReference>
<dbReference type="EMBL" id="NMRN01000013">
    <property type="protein sequence ID" value="PAS93733.1"/>
    <property type="molecule type" value="Genomic_DNA"/>
</dbReference>
<dbReference type="PANTHER" id="PTHR30055">
    <property type="entry name" value="HTH-TYPE TRANSCRIPTIONAL REGULATOR RUTR"/>
    <property type="match status" value="1"/>
</dbReference>
<proteinExistence type="predicted"/>
<feature type="domain" description="HTH tetR-type" evidence="6">
    <location>
        <begin position="10"/>
        <end position="70"/>
    </location>
</feature>